<dbReference type="Proteomes" id="UP000672934">
    <property type="component" value="Unassembled WGS sequence"/>
</dbReference>
<dbReference type="AlphaFoldDB" id="A0A916N0M4"/>
<evidence type="ECO:0000313" key="1">
    <source>
        <dbReference type="EMBL" id="CAG2157150.1"/>
    </source>
</evidence>
<sequence>MSLCANCLALIPDAPGVAGHRALRIVDTQRRKIPRSVTVTLSTFRCTDCGAMWRYREAKDDGPQGWALLTTETASEGS</sequence>
<proteinExistence type="predicted"/>
<gene>
    <name evidence="1" type="ORF">LMG31506_05926</name>
</gene>
<protein>
    <submittedName>
        <fullName evidence="1">Uncharacterized protein</fullName>
    </submittedName>
</protein>
<comment type="caution">
    <text evidence="1">The sequence shown here is derived from an EMBL/GenBank/DDBJ whole genome shotgun (WGS) entry which is preliminary data.</text>
</comment>
<organism evidence="1 2">
    <name type="scientific">Cupriavidus yeoncheonensis</name>
    <dbReference type="NCBI Taxonomy" id="1462994"/>
    <lineage>
        <taxon>Bacteria</taxon>
        <taxon>Pseudomonadati</taxon>
        <taxon>Pseudomonadota</taxon>
        <taxon>Betaproteobacteria</taxon>
        <taxon>Burkholderiales</taxon>
        <taxon>Burkholderiaceae</taxon>
        <taxon>Cupriavidus</taxon>
    </lineage>
</organism>
<accession>A0A916N0M4</accession>
<name>A0A916N0M4_9BURK</name>
<dbReference type="EMBL" id="CAJPUY010000033">
    <property type="protein sequence ID" value="CAG2157150.1"/>
    <property type="molecule type" value="Genomic_DNA"/>
</dbReference>
<reference evidence="1" key="1">
    <citation type="submission" date="2021-03" db="EMBL/GenBank/DDBJ databases">
        <authorList>
            <person name="Peeters C."/>
        </authorList>
    </citation>
    <scope>NUCLEOTIDE SEQUENCE</scope>
    <source>
        <strain evidence="1">LMG 31506</strain>
    </source>
</reference>
<keyword evidence="2" id="KW-1185">Reference proteome</keyword>
<evidence type="ECO:0000313" key="2">
    <source>
        <dbReference type="Proteomes" id="UP000672934"/>
    </source>
</evidence>